<organism evidence="8 9">
    <name type="scientific">Zygosaccharomyces rouxii</name>
    <dbReference type="NCBI Taxonomy" id="4956"/>
    <lineage>
        <taxon>Eukaryota</taxon>
        <taxon>Fungi</taxon>
        <taxon>Dikarya</taxon>
        <taxon>Ascomycota</taxon>
        <taxon>Saccharomycotina</taxon>
        <taxon>Saccharomycetes</taxon>
        <taxon>Saccharomycetales</taxon>
        <taxon>Saccharomycetaceae</taxon>
        <taxon>Zygosaccharomyces</taxon>
    </lineage>
</organism>
<dbReference type="Proteomes" id="UP000187013">
    <property type="component" value="Unassembled WGS sequence"/>
</dbReference>
<comment type="similarity">
    <text evidence="2">Belongs to the TAF7 family.</text>
</comment>
<feature type="region of interest" description="Disordered" evidence="6">
    <location>
        <begin position="373"/>
        <end position="422"/>
    </location>
</feature>
<feature type="domain" description="TAFII55 protein conserved region" evidence="7">
    <location>
        <begin position="104"/>
        <end position="297"/>
    </location>
</feature>
<feature type="compositionally biased region" description="Acidic residues" evidence="6">
    <location>
        <begin position="574"/>
        <end position="587"/>
    </location>
</feature>
<evidence type="ECO:0000313" key="9">
    <source>
        <dbReference type="Proteomes" id="UP000187013"/>
    </source>
</evidence>
<keyword evidence="3" id="KW-0805">Transcription regulation</keyword>
<dbReference type="Pfam" id="PF04658">
    <property type="entry name" value="TAFII55_N"/>
    <property type="match status" value="1"/>
</dbReference>
<protein>
    <recommendedName>
        <fullName evidence="7">TAFII55 protein conserved region domain-containing protein</fullName>
    </recommendedName>
</protein>
<evidence type="ECO:0000256" key="6">
    <source>
        <dbReference type="SAM" id="MobiDB-lite"/>
    </source>
</evidence>
<feature type="compositionally biased region" description="Basic and acidic residues" evidence="6">
    <location>
        <begin position="405"/>
        <end position="422"/>
    </location>
</feature>
<comment type="subcellular location">
    <subcellularLocation>
        <location evidence="1">Nucleus</location>
    </subcellularLocation>
</comment>
<evidence type="ECO:0000256" key="3">
    <source>
        <dbReference type="ARBA" id="ARBA00023015"/>
    </source>
</evidence>
<feature type="compositionally biased region" description="Acidic residues" evidence="6">
    <location>
        <begin position="373"/>
        <end position="404"/>
    </location>
</feature>
<proteinExistence type="inferred from homology"/>
<dbReference type="GO" id="GO:0016251">
    <property type="term" value="F:RNA polymerase II general transcription initiation factor activity"/>
    <property type="evidence" value="ECO:0007669"/>
    <property type="project" value="TreeGrafter"/>
</dbReference>
<dbReference type="CDD" id="cd08047">
    <property type="entry name" value="TAF7"/>
    <property type="match status" value="1"/>
</dbReference>
<feature type="compositionally biased region" description="Basic and acidic residues" evidence="6">
    <location>
        <begin position="519"/>
        <end position="530"/>
    </location>
</feature>
<feature type="compositionally biased region" description="Acidic residues" evidence="6">
    <location>
        <begin position="531"/>
        <end position="550"/>
    </location>
</feature>
<dbReference type="GO" id="GO:0005669">
    <property type="term" value="C:transcription factor TFIID complex"/>
    <property type="evidence" value="ECO:0007669"/>
    <property type="project" value="InterPro"/>
</dbReference>
<accession>A0A1Q3A674</accession>
<dbReference type="AlphaFoldDB" id="A0A1Q3A674"/>
<dbReference type="GO" id="GO:0051123">
    <property type="term" value="P:RNA polymerase II preinitiation complex assembly"/>
    <property type="evidence" value="ECO:0007669"/>
    <property type="project" value="TreeGrafter"/>
</dbReference>
<evidence type="ECO:0000256" key="5">
    <source>
        <dbReference type="ARBA" id="ARBA00023242"/>
    </source>
</evidence>
<feature type="region of interest" description="Disordered" evidence="6">
    <location>
        <begin position="468"/>
        <end position="587"/>
    </location>
</feature>
<dbReference type="OrthoDB" id="153872at2759"/>
<reference evidence="8 9" key="1">
    <citation type="submission" date="2016-08" db="EMBL/GenBank/DDBJ databases">
        <title>Draft genome sequence of allopolyploid Zygosaccharomyces rouxii.</title>
        <authorList>
            <person name="Watanabe J."/>
            <person name="Uehara K."/>
            <person name="Mogi Y."/>
            <person name="Tsukioka Y."/>
        </authorList>
    </citation>
    <scope>NUCLEOTIDE SEQUENCE [LARGE SCALE GENOMIC DNA]</scope>
    <source>
        <strain evidence="8 9">NBRC 110957</strain>
    </source>
</reference>
<dbReference type="InterPro" id="IPR037817">
    <property type="entry name" value="TAF7"/>
</dbReference>
<evidence type="ECO:0000256" key="2">
    <source>
        <dbReference type="ARBA" id="ARBA00009368"/>
    </source>
</evidence>
<keyword evidence="5" id="KW-0539">Nucleus</keyword>
<dbReference type="InterPro" id="IPR006751">
    <property type="entry name" value="TAFII55_prot_cons_reg"/>
</dbReference>
<gene>
    <name evidence="8" type="ORF">ZYGR_0AD04170</name>
</gene>
<dbReference type="PANTHER" id="PTHR12228:SF0">
    <property type="entry name" value="TATA-BOX BINDING PROTEIN ASSOCIATED FACTOR 7"/>
    <property type="match status" value="1"/>
</dbReference>
<evidence type="ECO:0000256" key="1">
    <source>
        <dbReference type="ARBA" id="ARBA00004123"/>
    </source>
</evidence>
<sequence length="587" mass="67675">MPVIKIKKRDNPENPEPEPKSKRVRSKTKVKEEKGDMPKLKLNLGKKKEKSPEPNGGMKLKLNLKNSEEPEKVAKAPRLRVKPIRVPGEGYDSEASDVEDDPLMEEGIILRILPDLSAEFVKNSIESGDYSGISIKWKGQRHAVVNINNVSYGAVLVNLPTVIEVNKSVDRKNLLKTLDVCQMLLCIKVIENEEDVFRLTPPDSEDLISKHFEEYKDEINDFKKKFIKGFNGGPLTDAESKYMDEIVLKPYDYKHGITPALYNVRNRRFRRRMGQGEFDYVEQVVERLLKFDEQAEDVQYELIDEDEAIRKSTSANHVTNFDSIQDSEPSSFQFADIDEREDDDLDLDAAFQSDQEDAKTGDEDQDAMGVLEEAGDDVEQDNGEEDEEDGEEDEEDEEEEEDGGGTEKQHVNEDRQHNELLKDELHELETTLIHTKTKLQKATNPLLKSRFIDSIVKLEKEVELKRKQLKLSDEILLKPGDSQLEADLQSEEQQDQQEEQEQQKVQEQQEQQQEQQQENPDRSQDHTQKQEDEDEEEDEEEEEEDEEDEESRPKPENEELDQTDLDMMMLFGAEGDEGEEEGEESEA</sequence>
<dbReference type="SMART" id="SM01370">
    <property type="entry name" value="TAFII55_N"/>
    <property type="match status" value="1"/>
</dbReference>
<evidence type="ECO:0000313" key="8">
    <source>
        <dbReference type="EMBL" id="GAV51234.1"/>
    </source>
</evidence>
<dbReference type="EMBL" id="BDGX01000030">
    <property type="protein sequence ID" value="GAV51234.1"/>
    <property type="molecule type" value="Genomic_DNA"/>
</dbReference>
<evidence type="ECO:0000256" key="4">
    <source>
        <dbReference type="ARBA" id="ARBA00023163"/>
    </source>
</evidence>
<evidence type="ECO:0000259" key="7">
    <source>
        <dbReference type="SMART" id="SM01370"/>
    </source>
</evidence>
<dbReference type="OMA" id="KWEKMQN"/>
<feature type="compositionally biased region" description="Low complexity" evidence="6">
    <location>
        <begin position="503"/>
        <end position="518"/>
    </location>
</feature>
<feature type="compositionally biased region" description="Basic and acidic residues" evidence="6">
    <location>
        <begin position="29"/>
        <end position="39"/>
    </location>
</feature>
<feature type="region of interest" description="Disordered" evidence="6">
    <location>
        <begin position="1"/>
        <end position="75"/>
    </location>
</feature>
<keyword evidence="4" id="KW-0804">Transcription</keyword>
<name>A0A1Q3A674_ZYGRO</name>
<feature type="compositionally biased region" description="Basic and acidic residues" evidence="6">
    <location>
        <begin position="9"/>
        <end position="21"/>
    </location>
</feature>
<comment type="caution">
    <text evidence="8">The sequence shown here is derived from an EMBL/GenBank/DDBJ whole genome shotgun (WGS) entry which is preliminary data.</text>
</comment>
<dbReference type="PANTHER" id="PTHR12228">
    <property type="entry name" value="TRANSCRIPTION INITIATION FACTOR TFIID 55 KD SUBUNIT-RELATED"/>
    <property type="match status" value="1"/>
</dbReference>
<feature type="compositionally biased region" description="Acidic residues" evidence="6">
    <location>
        <begin position="488"/>
        <end position="500"/>
    </location>
</feature>
<dbReference type="eggNOG" id="KOG4011">
    <property type="taxonomic scope" value="Eukaryota"/>
</dbReference>